<dbReference type="STRING" id="418985.A0A1V9Y357"/>
<feature type="domain" description="SH2" evidence="3">
    <location>
        <begin position="1"/>
        <end position="65"/>
    </location>
</feature>
<evidence type="ECO:0000256" key="2">
    <source>
        <dbReference type="SAM" id="MobiDB-lite"/>
    </source>
</evidence>
<keyword evidence="5" id="KW-1185">Reference proteome</keyword>
<dbReference type="EMBL" id="MNPL01000299">
    <property type="protein sequence ID" value="OQR80141.1"/>
    <property type="molecule type" value="Genomic_DNA"/>
</dbReference>
<evidence type="ECO:0000313" key="4">
    <source>
        <dbReference type="EMBL" id="OQR80141.1"/>
    </source>
</evidence>
<dbReference type="Proteomes" id="UP000192247">
    <property type="component" value="Unassembled WGS sequence"/>
</dbReference>
<reference evidence="4 5" key="1">
    <citation type="journal article" date="2017" name="Gigascience">
        <title>Draft genome of the honey bee ectoparasitic mite, Tropilaelaps mercedesae, is shaped by the parasitic life history.</title>
        <authorList>
            <person name="Dong X."/>
            <person name="Armstrong S.D."/>
            <person name="Xia D."/>
            <person name="Makepeace B.L."/>
            <person name="Darby A.C."/>
            <person name="Kadowaki T."/>
        </authorList>
    </citation>
    <scope>NUCLEOTIDE SEQUENCE [LARGE SCALE GENOMIC DNA]</scope>
    <source>
        <strain evidence="4">Wuxi-XJTLU</strain>
    </source>
</reference>
<dbReference type="SUPFAM" id="SSF55550">
    <property type="entry name" value="SH2 domain"/>
    <property type="match status" value="1"/>
</dbReference>
<feature type="compositionally biased region" description="Low complexity" evidence="2">
    <location>
        <begin position="306"/>
        <end position="319"/>
    </location>
</feature>
<dbReference type="AlphaFoldDB" id="A0A1V9Y357"/>
<dbReference type="InParanoid" id="A0A1V9Y357"/>
<feature type="region of interest" description="Disordered" evidence="2">
    <location>
        <begin position="293"/>
        <end position="321"/>
    </location>
</feature>
<keyword evidence="1" id="KW-0727">SH2 domain</keyword>
<keyword evidence="4" id="KW-0418">Kinase</keyword>
<accession>A0A1V9Y357</accession>
<comment type="caution">
    <text evidence="4">The sequence shown here is derived from an EMBL/GenBank/DDBJ whole genome shotgun (WGS) entry which is preliminary data.</text>
</comment>
<dbReference type="GO" id="GO:0016301">
    <property type="term" value="F:kinase activity"/>
    <property type="evidence" value="ECO:0007669"/>
    <property type="project" value="UniProtKB-KW"/>
</dbReference>
<sequence length="348" mass="37515">IRERDDSSYALCLSHACTLKHYKVDVLSTGEFAIQDGYAFPSLMSLVSHYTLFADGLWCPLVEAVVRPDSLDENTFLKNISKATRHFFNKSPKSKLFGTIPNKGLLNKIVSSISTQGSNASYRSAKTLPRLHQVRNTEAITGSCCGDENCYPGAGESALGGVESGGGRGGGVGCKQSSGKLQKSSSIDHVLPGFIQYFMSLDGTTRRGRRAHESKLLDELACEQARSMEQHYNHYGMTVPSSGDESAETQSGGIPGARIVLTENVILNCCSGVPIPTPVPAPRTSLARRDILSEDPSDPVYVNNDQPTPTQTGPRTPLQKQHQHEMLPSYVANLASPAGVVGHDLHSQ</sequence>
<name>A0A1V9Y357_9ACAR</name>
<evidence type="ECO:0000313" key="5">
    <source>
        <dbReference type="Proteomes" id="UP000192247"/>
    </source>
</evidence>
<protein>
    <submittedName>
        <fullName evidence="4">Tyrosine-protein kinase SYK-like</fullName>
    </submittedName>
</protein>
<feature type="non-terminal residue" evidence="4">
    <location>
        <position position="1"/>
    </location>
</feature>
<dbReference type="Gene3D" id="3.30.505.10">
    <property type="entry name" value="SH2 domain"/>
    <property type="match status" value="1"/>
</dbReference>
<proteinExistence type="predicted"/>
<dbReference type="Pfam" id="PF00017">
    <property type="entry name" value="SH2"/>
    <property type="match status" value="1"/>
</dbReference>
<organism evidence="4 5">
    <name type="scientific">Tropilaelaps mercedesae</name>
    <dbReference type="NCBI Taxonomy" id="418985"/>
    <lineage>
        <taxon>Eukaryota</taxon>
        <taxon>Metazoa</taxon>
        <taxon>Ecdysozoa</taxon>
        <taxon>Arthropoda</taxon>
        <taxon>Chelicerata</taxon>
        <taxon>Arachnida</taxon>
        <taxon>Acari</taxon>
        <taxon>Parasitiformes</taxon>
        <taxon>Mesostigmata</taxon>
        <taxon>Gamasina</taxon>
        <taxon>Dermanyssoidea</taxon>
        <taxon>Laelapidae</taxon>
        <taxon>Tropilaelaps</taxon>
    </lineage>
</organism>
<feature type="non-terminal residue" evidence="4">
    <location>
        <position position="348"/>
    </location>
</feature>
<keyword evidence="4" id="KW-0808">Transferase</keyword>
<dbReference type="InterPro" id="IPR000980">
    <property type="entry name" value="SH2"/>
</dbReference>
<evidence type="ECO:0000259" key="3">
    <source>
        <dbReference type="PROSITE" id="PS50001"/>
    </source>
</evidence>
<dbReference type="PROSITE" id="PS50001">
    <property type="entry name" value="SH2"/>
    <property type="match status" value="1"/>
</dbReference>
<gene>
    <name evidence="4" type="ORF">BIW11_05257</name>
</gene>
<dbReference type="InterPro" id="IPR036860">
    <property type="entry name" value="SH2_dom_sf"/>
</dbReference>
<dbReference type="OrthoDB" id="10003345at2759"/>
<evidence type="ECO:0000256" key="1">
    <source>
        <dbReference type="PROSITE-ProRule" id="PRU00191"/>
    </source>
</evidence>